<evidence type="ECO:0008006" key="3">
    <source>
        <dbReference type="Google" id="ProtNLM"/>
    </source>
</evidence>
<protein>
    <recommendedName>
        <fullName evidence="3">F-box domain-containing protein</fullName>
    </recommendedName>
</protein>
<organism evidence="1 2">
    <name type="scientific">Favolaschia claudopus</name>
    <dbReference type="NCBI Taxonomy" id="2862362"/>
    <lineage>
        <taxon>Eukaryota</taxon>
        <taxon>Fungi</taxon>
        <taxon>Dikarya</taxon>
        <taxon>Basidiomycota</taxon>
        <taxon>Agaricomycotina</taxon>
        <taxon>Agaricomycetes</taxon>
        <taxon>Agaricomycetidae</taxon>
        <taxon>Agaricales</taxon>
        <taxon>Marasmiineae</taxon>
        <taxon>Mycenaceae</taxon>
        <taxon>Favolaschia</taxon>
    </lineage>
</organism>
<dbReference type="AlphaFoldDB" id="A0AAW0DN90"/>
<proteinExistence type="predicted"/>
<dbReference type="EMBL" id="JAWWNJ010000007">
    <property type="protein sequence ID" value="KAK7052504.1"/>
    <property type="molecule type" value="Genomic_DNA"/>
</dbReference>
<evidence type="ECO:0000313" key="2">
    <source>
        <dbReference type="Proteomes" id="UP001362999"/>
    </source>
</evidence>
<evidence type="ECO:0000313" key="1">
    <source>
        <dbReference type="EMBL" id="KAK7052504.1"/>
    </source>
</evidence>
<reference evidence="1 2" key="1">
    <citation type="journal article" date="2024" name="J Genomics">
        <title>Draft genome sequencing and assembly of Favolaschia claudopus CIRM-BRFM 2984 isolated from oak limbs.</title>
        <authorList>
            <person name="Navarro D."/>
            <person name="Drula E."/>
            <person name="Chaduli D."/>
            <person name="Cazenave R."/>
            <person name="Ahrendt S."/>
            <person name="Wang J."/>
            <person name="Lipzen A."/>
            <person name="Daum C."/>
            <person name="Barry K."/>
            <person name="Grigoriev I.V."/>
            <person name="Favel A."/>
            <person name="Rosso M.N."/>
            <person name="Martin F."/>
        </authorList>
    </citation>
    <scope>NUCLEOTIDE SEQUENCE [LARGE SCALE GENOMIC DNA]</scope>
    <source>
        <strain evidence="1 2">CIRM-BRFM 2984</strain>
    </source>
</reference>
<accession>A0AAW0DN90</accession>
<comment type="caution">
    <text evidence="1">The sequence shown here is derived from an EMBL/GenBank/DDBJ whole genome shotgun (WGS) entry which is preliminary data.</text>
</comment>
<gene>
    <name evidence="1" type="ORF">R3P38DRAFT_2502577</name>
</gene>
<keyword evidence="2" id="KW-1185">Reference proteome</keyword>
<name>A0AAW0DN90_9AGAR</name>
<sequence length="363" mass="41937">MACSLVCKQWLPPSRYQLFRNTTIHIDVDNFRKFCELLASQRLNAYLGRLHLESHIIDDRFVGGPEDAFQFNQDLGRLAGLPNLQFLRLEYHHDELIHEFPAVLANSFTSITDLEFVSFWFSTFDQFVEIVESLPLLCRVSLDEIGWYDLPDNDEDLVSDPSRPTYGCGNLRDVVLRCGFHSPVPVLLWLPFQMRITRLTLALGPWQSMAHLEGPLLTRSLHSFGSQLEHMIFGSPSGYVPDLSQAKQLHTLELTEIPCTNLSMASDCEWVPTLLSQIHSPLLRRIVFVIDLGRRENLDFLNWPRIHEQLTRLSSLRFVEFALPSHKHWATIAISERLDPRQYSLQVRQLDGPYKYSLGMFNN</sequence>
<dbReference type="Proteomes" id="UP001362999">
    <property type="component" value="Unassembled WGS sequence"/>
</dbReference>